<comment type="caution">
    <text evidence="1">The sequence shown here is derived from an EMBL/GenBank/DDBJ whole genome shotgun (WGS) entry which is preliminary data.</text>
</comment>
<accession>A0A940MSU4</accession>
<reference evidence="1" key="1">
    <citation type="submission" date="2021-03" db="EMBL/GenBank/DDBJ databases">
        <title>Sagittula salina sp. nov. strain M10.9X isolated from the marine waste.</title>
        <authorList>
            <person name="Satari L."/>
            <person name="Molina-Menor E."/>
            <person name="Vidal-Verdu A."/>
            <person name="Pascual J."/>
            <person name="Pereto J."/>
            <person name="Porcar M."/>
        </authorList>
    </citation>
    <scope>NUCLEOTIDE SEQUENCE</scope>
    <source>
        <strain evidence="1">M10.9X</strain>
    </source>
</reference>
<organism evidence="1 2">
    <name type="scientific">Sagittula salina</name>
    <dbReference type="NCBI Taxonomy" id="2820268"/>
    <lineage>
        <taxon>Bacteria</taxon>
        <taxon>Pseudomonadati</taxon>
        <taxon>Pseudomonadota</taxon>
        <taxon>Alphaproteobacteria</taxon>
        <taxon>Rhodobacterales</taxon>
        <taxon>Roseobacteraceae</taxon>
        <taxon>Sagittula</taxon>
    </lineage>
</organism>
<proteinExistence type="predicted"/>
<sequence length="218" mass="23943">MSGLAASPPPPGRDQEPLAIGGFHDDGHLIKARSLRGLESGRQVGFADCGGAAFHRHAAPRSRSNQRLFFRRIVTVAMPPLGLFLGLLQHGFPRNLVPPFEVERQGATREGNRRDTTGNEDAAMCAAILKGHILRPVPRREKEARPITDPADQLAVHQRVMLNFGDALILLQLKVWGAGEWPAPLDTLGEHISREHVQQDGFQRCTLVDAEADRVRAV</sequence>
<evidence type="ECO:0000313" key="1">
    <source>
        <dbReference type="EMBL" id="MBP0483372.1"/>
    </source>
</evidence>
<gene>
    <name evidence="1" type="ORF">J5474_12825</name>
</gene>
<evidence type="ECO:0000313" key="2">
    <source>
        <dbReference type="Proteomes" id="UP000675940"/>
    </source>
</evidence>
<protein>
    <submittedName>
        <fullName evidence="1">Uncharacterized protein</fullName>
    </submittedName>
</protein>
<name>A0A940MSU4_9RHOB</name>
<keyword evidence="2" id="KW-1185">Reference proteome</keyword>
<dbReference type="EMBL" id="JAGISH010000007">
    <property type="protein sequence ID" value="MBP0483372.1"/>
    <property type="molecule type" value="Genomic_DNA"/>
</dbReference>
<dbReference type="Proteomes" id="UP000675940">
    <property type="component" value="Unassembled WGS sequence"/>
</dbReference>
<dbReference type="RefSeq" id="WP_209361329.1">
    <property type="nucleotide sequence ID" value="NZ_JAGISH010000007.1"/>
</dbReference>
<dbReference type="AlphaFoldDB" id="A0A940MSU4"/>